<dbReference type="EMBL" id="BAABGU010000021">
    <property type="protein sequence ID" value="GAA4573626.1"/>
    <property type="molecule type" value="Genomic_DNA"/>
</dbReference>
<feature type="region of interest" description="Disordered" evidence="1">
    <location>
        <begin position="1"/>
        <end position="86"/>
    </location>
</feature>
<dbReference type="Proteomes" id="UP001500307">
    <property type="component" value="Unassembled WGS sequence"/>
</dbReference>
<evidence type="ECO:0000256" key="1">
    <source>
        <dbReference type="SAM" id="MobiDB-lite"/>
    </source>
</evidence>
<evidence type="ECO:0000313" key="2">
    <source>
        <dbReference type="EMBL" id="GAA4573626.1"/>
    </source>
</evidence>
<sequence>MRFHPDRDTREDRPMTDRDTEYEGHEHLAALGQPTEGVDTLPEPDFANEHDRTAVEREVVTDEDADEREPEASRGWAGEDHGTTPT</sequence>
<feature type="compositionally biased region" description="Basic and acidic residues" evidence="1">
    <location>
        <begin position="1"/>
        <end position="28"/>
    </location>
</feature>
<gene>
    <name evidence="2" type="ORF">GCM10023176_39000</name>
</gene>
<keyword evidence="3" id="KW-1185">Reference proteome</keyword>
<protein>
    <recommendedName>
        <fullName evidence="4">DUF5709 domain-containing protein</fullName>
    </recommendedName>
</protein>
<comment type="caution">
    <text evidence="2">The sequence shown here is derived from an EMBL/GenBank/DDBJ whole genome shotgun (WGS) entry which is preliminary data.</text>
</comment>
<feature type="compositionally biased region" description="Basic and acidic residues" evidence="1">
    <location>
        <begin position="47"/>
        <end position="60"/>
    </location>
</feature>
<organism evidence="2 3">
    <name type="scientific">Micromonospora coerulea</name>
    <dbReference type="NCBI Taxonomy" id="47856"/>
    <lineage>
        <taxon>Bacteria</taxon>
        <taxon>Bacillati</taxon>
        <taxon>Actinomycetota</taxon>
        <taxon>Actinomycetes</taxon>
        <taxon>Micromonosporales</taxon>
        <taxon>Micromonosporaceae</taxon>
        <taxon>Micromonospora</taxon>
    </lineage>
</organism>
<feature type="compositionally biased region" description="Basic and acidic residues" evidence="1">
    <location>
        <begin position="77"/>
        <end position="86"/>
    </location>
</feature>
<accession>A0ABP8ST35</accession>
<reference evidence="3" key="1">
    <citation type="journal article" date="2019" name="Int. J. Syst. Evol. Microbiol.">
        <title>The Global Catalogue of Microorganisms (GCM) 10K type strain sequencing project: providing services to taxonomists for standard genome sequencing and annotation.</title>
        <authorList>
            <consortium name="The Broad Institute Genomics Platform"/>
            <consortium name="The Broad Institute Genome Sequencing Center for Infectious Disease"/>
            <person name="Wu L."/>
            <person name="Ma J."/>
        </authorList>
    </citation>
    <scope>NUCLEOTIDE SEQUENCE [LARGE SCALE GENOMIC DNA]</scope>
    <source>
        <strain evidence="3">JCM 3175</strain>
    </source>
</reference>
<evidence type="ECO:0008006" key="4">
    <source>
        <dbReference type="Google" id="ProtNLM"/>
    </source>
</evidence>
<evidence type="ECO:0000313" key="3">
    <source>
        <dbReference type="Proteomes" id="UP001500307"/>
    </source>
</evidence>
<name>A0ABP8ST35_9ACTN</name>
<proteinExistence type="predicted"/>